<dbReference type="Pfam" id="PF03480">
    <property type="entry name" value="DctP"/>
    <property type="match status" value="1"/>
</dbReference>
<organism evidence="2 3">
    <name type="scientific">Pseudaquabacterium terrae</name>
    <dbReference type="NCBI Taxonomy" id="2732868"/>
    <lineage>
        <taxon>Bacteria</taxon>
        <taxon>Pseudomonadati</taxon>
        <taxon>Pseudomonadota</taxon>
        <taxon>Betaproteobacteria</taxon>
        <taxon>Burkholderiales</taxon>
        <taxon>Sphaerotilaceae</taxon>
        <taxon>Pseudaquabacterium</taxon>
    </lineage>
</organism>
<comment type="caution">
    <text evidence="2">The sequence shown here is derived from an EMBL/GenBank/DDBJ whole genome shotgun (WGS) entry which is preliminary data.</text>
</comment>
<reference evidence="2 3" key="1">
    <citation type="submission" date="2020-05" db="EMBL/GenBank/DDBJ databases">
        <title>Aquincola sp. isolate from soil.</title>
        <authorList>
            <person name="Han J."/>
            <person name="Kim D.-U."/>
        </authorList>
    </citation>
    <scope>NUCLEOTIDE SEQUENCE [LARGE SCALE GENOMIC DNA]</scope>
    <source>
        <strain evidence="2 3">S2</strain>
    </source>
</reference>
<evidence type="ECO:0000256" key="1">
    <source>
        <dbReference type="ARBA" id="ARBA00022729"/>
    </source>
</evidence>
<dbReference type="CDD" id="cd13602">
    <property type="entry name" value="PBP2_TRAP_BpDctp6_7"/>
    <property type="match status" value="1"/>
</dbReference>
<dbReference type="Gene3D" id="3.40.190.170">
    <property type="entry name" value="Bacterial extracellular solute-binding protein, family 7"/>
    <property type="match status" value="1"/>
</dbReference>
<gene>
    <name evidence="2" type="ORF">HLB44_27025</name>
</gene>
<evidence type="ECO:0000313" key="3">
    <source>
        <dbReference type="Proteomes" id="UP000737171"/>
    </source>
</evidence>
<dbReference type="RefSeq" id="WP_173130243.1">
    <property type="nucleotide sequence ID" value="NZ_JABRWJ010000009.1"/>
</dbReference>
<protein>
    <submittedName>
        <fullName evidence="2">TRAP transporter substrate-binding protein</fullName>
    </submittedName>
</protein>
<sequence length="333" mass="36730">MSEQLTSSRRDCLALALAAAGATWGIPARAADTWRLATGYRADSLHGQNLRQFADELAQLSAGALRIELHTEGKLLPLPQMLPGLMSGKAELGEAIMTGLVKDLPLAGADSVPFIVRSYDDARRLWRHQRPLIEANLASRGLRVLMAVPWPPQGLFSQRPINGATDLRGLNMRTYNSTTVRIAELLQAKAVDVPMIQVGQALAEGRINAMITSAVTGVENQVWSGLKFYYPINAWFPKNLLMVRKEAFDKLDAGQQRLLLQAAVSAEQRGWRLSEQAARESVETLRGNGMRIEPVTSELSQALRRLGEKLSLEWVRSVGPEANQMFISYFTQG</sequence>
<dbReference type="Proteomes" id="UP000737171">
    <property type="component" value="Unassembled WGS sequence"/>
</dbReference>
<keyword evidence="1" id="KW-0732">Signal</keyword>
<dbReference type="InterPro" id="IPR038404">
    <property type="entry name" value="TRAP_DctP_sf"/>
</dbReference>
<dbReference type="InterPro" id="IPR018389">
    <property type="entry name" value="DctP_fam"/>
</dbReference>
<dbReference type="PANTHER" id="PTHR33376:SF4">
    <property type="entry name" value="SIALIC ACID-BINDING PERIPLASMIC PROTEIN SIAP"/>
    <property type="match status" value="1"/>
</dbReference>
<name>A0ABX2EPZ3_9BURK</name>
<dbReference type="NCBIfam" id="NF037995">
    <property type="entry name" value="TRAP_S1"/>
    <property type="match status" value="1"/>
</dbReference>
<proteinExistence type="predicted"/>
<evidence type="ECO:0000313" key="2">
    <source>
        <dbReference type="EMBL" id="NRF70663.1"/>
    </source>
</evidence>
<keyword evidence="3" id="KW-1185">Reference proteome</keyword>
<accession>A0ABX2EPZ3</accession>
<dbReference type="PROSITE" id="PS51318">
    <property type="entry name" value="TAT"/>
    <property type="match status" value="1"/>
</dbReference>
<dbReference type="PANTHER" id="PTHR33376">
    <property type="match status" value="1"/>
</dbReference>
<dbReference type="EMBL" id="JABRWJ010000009">
    <property type="protein sequence ID" value="NRF70663.1"/>
    <property type="molecule type" value="Genomic_DNA"/>
</dbReference>
<dbReference type="InterPro" id="IPR006311">
    <property type="entry name" value="TAT_signal"/>
</dbReference>